<feature type="region of interest" description="Disordered" evidence="1">
    <location>
        <begin position="1"/>
        <end position="66"/>
    </location>
</feature>
<dbReference type="RefSeq" id="XP_046050103.1">
    <property type="nucleotide sequence ID" value="XM_046190054.1"/>
</dbReference>
<keyword evidence="3" id="KW-1185">Reference proteome</keyword>
<sequence>MRPWQERALKRGRTPLPESPGQRPWLLQEVSERYSVDREISGAAQQPDQADVPVSNPAPANESRDLSYRFWEESELRRLIEMRSGGAQWSAIAQAFPQRTLEALKQTYHKRRHAMEQKIEDEKVGDKAAEK</sequence>
<gene>
    <name evidence="2" type="ORF">BKA55DRAFT_538711</name>
</gene>
<dbReference type="AlphaFoldDB" id="A0A9P9KDZ0"/>
<organism evidence="2 3">
    <name type="scientific">Fusarium redolens</name>
    <dbReference type="NCBI Taxonomy" id="48865"/>
    <lineage>
        <taxon>Eukaryota</taxon>
        <taxon>Fungi</taxon>
        <taxon>Dikarya</taxon>
        <taxon>Ascomycota</taxon>
        <taxon>Pezizomycotina</taxon>
        <taxon>Sordariomycetes</taxon>
        <taxon>Hypocreomycetidae</taxon>
        <taxon>Hypocreales</taxon>
        <taxon>Nectriaceae</taxon>
        <taxon>Fusarium</taxon>
        <taxon>Fusarium redolens species complex</taxon>
    </lineage>
</organism>
<evidence type="ECO:0000313" key="3">
    <source>
        <dbReference type="Proteomes" id="UP000720189"/>
    </source>
</evidence>
<reference evidence="2" key="1">
    <citation type="journal article" date="2021" name="Nat. Commun.">
        <title>Genetic determinants of endophytism in the Arabidopsis root mycobiome.</title>
        <authorList>
            <person name="Mesny F."/>
            <person name="Miyauchi S."/>
            <person name="Thiergart T."/>
            <person name="Pickel B."/>
            <person name="Atanasova L."/>
            <person name="Karlsson M."/>
            <person name="Huettel B."/>
            <person name="Barry K.W."/>
            <person name="Haridas S."/>
            <person name="Chen C."/>
            <person name="Bauer D."/>
            <person name="Andreopoulos W."/>
            <person name="Pangilinan J."/>
            <person name="LaButti K."/>
            <person name="Riley R."/>
            <person name="Lipzen A."/>
            <person name="Clum A."/>
            <person name="Drula E."/>
            <person name="Henrissat B."/>
            <person name="Kohler A."/>
            <person name="Grigoriev I.V."/>
            <person name="Martin F.M."/>
            <person name="Hacquard S."/>
        </authorList>
    </citation>
    <scope>NUCLEOTIDE SEQUENCE</scope>
    <source>
        <strain evidence="2">MPI-CAGE-AT-0023</strain>
    </source>
</reference>
<evidence type="ECO:0000313" key="2">
    <source>
        <dbReference type="EMBL" id="KAH7253856.1"/>
    </source>
</evidence>
<evidence type="ECO:0000256" key="1">
    <source>
        <dbReference type="SAM" id="MobiDB-lite"/>
    </source>
</evidence>
<dbReference type="Gene3D" id="1.10.10.60">
    <property type="entry name" value="Homeodomain-like"/>
    <property type="match status" value="1"/>
</dbReference>
<feature type="compositionally biased region" description="Basic and acidic residues" evidence="1">
    <location>
        <begin position="30"/>
        <end position="40"/>
    </location>
</feature>
<accession>A0A9P9KDZ0</accession>
<dbReference type="GeneID" id="70220008"/>
<dbReference type="Proteomes" id="UP000720189">
    <property type="component" value="Unassembled WGS sequence"/>
</dbReference>
<dbReference type="EMBL" id="JAGMUX010000007">
    <property type="protein sequence ID" value="KAH7253856.1"/>
    <property type="molecule type" value="Genomic_DNA"/>
</dbReference>
<comment type="caution">
    <text evidence="2">The sequence shown here is derived from an EMBL/GenBank/DDBJ whole genome shotgun (WGS) entry which is preliminary data.</text>
</comment>
<protein>
    <recommendedName>
        <fullName evidence="4">Myb-like domain-containing protein</fullName>
    </recommendedName>
</protein>
<evidence type="ECO:0008006" key="4">
    <source>
        <dbReference type="Google" id="ProtNLM"/>
    </source>
</evidence>
<name>A0A9P9KDZ0_FUSRE</name>
<dbReference type="OrthoDB" id="4985370at2759"/>
<proteinExistence type="predicted"/>